<dbReference type="EMBL" id="MXAV01000034">
    <property type="protein sequence ID" value="PKY10743.1"/>
    <property type="molecule type" value="Genomic_DNA"/>
</dbReference>
<reference evidence="2 3" key="1">
    <citation type="submission" date="2017-03" db="EMBL/GenBank/DDBJ databases">
        <title>Draft genime sequence of the acidophilic sulfur-oxidizing bacterium Acidithiobacillus sp. SH, isolated from seawater.</title>
        <authorList>
            <person name="Sharmin S."/>
            <person name="Tokuhisa M."/>
            <person name="Kanao T."/>
            <person name="Kamimura K."/>
        </authorList>
    </citation>
    <scope>NUCLEOTIDE SEQUENCE [LARGE SCALE GENOMIC DNA]</scope>
    <source>
        <strain evidence="2 3">SH</strain>
    </source>
</reference>
<dbReference type="AlphaFoldDB" id="A0A2I1DLI9"/>
<dbReference type="InterPro" id="IPR038461">
    <property type="entry name" value="Schlafen_AlbA_2_dom_sf"/>
</dbReference>
<dbReference type="SUPFAM" id="SSF46785">
    <property type="entry name" value="Winged helix' DNA-binding domain"/>
    <property type="match status" value="1"/>
</dbReference>
<dbReference type="OrthoDB" id="9807853at2"/>
<evidence type="ECO:0000259" key="1">
    <source>
        <dbReference type="Pfam" id="PF04326"/>
    </source>
</evidence>
<dbReference type="Gene3D" id="3.30.950.30">
    <property type="entry name" value="Schlafen, AAA domain"/>
    <property type="match status" value="1"/>
</dbReference>
<comment type="caution">
    <text evidence="2">The sequence shown here is derived from an EMBL/GenBank/DDBJ whole genome shotgun (WGS) entry which is preliminary data.</text>
</comment>
<accession>A0A2I1DLI9</accession>
<keyword evidence="3" id="KW-1185">Reference proteome</keyword>
<dbReference type="InParanoid" id="A0A2I1DLI9"/>
<sequence>MDANEHEIEKLIQQGESVSLEFKSDIKCLPDRELVAAVVSLANTNGGDLLLGVEDDGEATGLHANHLNVSGISSLIANKTNPAISVRVERCELQGKSIVHISVPKSRQLVSTSDGLLVRRRLKLDGTPEAVPFYPHEFIQRQSSMGLVDPSAMVLEDVLVSQLDPLQRLRIRNAIKKYGGEQSLLALADDELDGALGLCREANGHRRPTMTGLLLLGTADLLRQYLPAYEVAFQVLHGTDVKVNEFYRKPLLETFEEVELLFKARVEEEEIQVGLFRVPVPNYDRRAFREAFVNALVHRDFSRLGAVHVKIADDGLFISNPGGFVEGVTLDNLLVADPRSRNPLLADVIKRIGLAERTGRGIDRIYEGMLRYGRPIPDYSMSNEFTVSVQMANAAADLDFLKMVVEQEDNLGNMPIDSLIILSRLREERRLTTADLTPSVQKPEANVRATLEKLVETGFLEPHGTGRGRTYTLSATMYQKAGKKSEYIRQAGFAPIQQEQMVLNYINKHGSIKRADVMELCHVTQDQAYKLLLRLKKRGEIIQIGDRKGSIYERKR</sequence>
<dbReference type="RefSeq" id="WP_101538035.1">
    <property type="nucleotide sequence ID" value="NZ_MXAV01000034.1"/>
</dbReference>
<gene>
    <name evidence="2" type="ORF">B1757_09250</name>
</gene>
<dbReference type="Gene3D" id="1.10.10.10">
    <property type="entry name" value="Winged helix-like DNA-binding domain superfamily/Winged helix DNA-binding domain"/>
    <property type="match status" value="2"/>
</dbReference>
<dbReference type="Gene3D" id="3.30.565.60">
    <property type="match status" value="1"/>
</dbReference>
<evidence type="ECO:0000313" key="2">
    <source>
        <dbReference type="EMBL" id="PKY10743.1"/>
    </source>
</evidence>
<proteinExistence type="predicted"/>
<dbReference type="Pfam" id="PF04326">
    <property type="entry name" value="SLFN_AlbA_2"/>
    <property type="match status" value="1"/>
</dbReference>
<dbReference type="InterPro" id="IPR036390">
    <property type="entry name" value="WH_DNA-bd_sf"/>
</dbReference>
<name>A0A2I1DLI9_9PROT</name>
<feature type="domain" description="Schlafen AlbA-2" evidence="1">
    <location>
        <begin position="16"/>
        <end position="115"/>
    </location>
</feature>
<dbReference type="InterPro" id="IPR036388">
    <property type="entry name" value="WH-like_DNA-bd_sf"/>
</dbReference>
<organism evidence="2 3">
    <name type="scientific">Acidithiobacillus marinus</name>
    <dbReference type="NCBI Taxonomy" id="187490"/>
    <lineage>
        <taxon>Bacteria</taxon>
        <taxon>Pseudomonadati</taxon>
        <taxon>Pseudomonadota</taxon>
        <taxon>Acidithiobacillia</taxon>
        <taxon>Acidithiobacillales</taxon>
        <taxon>Acidithiobacillaceae</taxon>
        <taxon>Acidithiobacillus</taxon>
    </lineage>
</organism>
<dbReference type="PANTHER" id="PTHR30595">
    <property type="entry name" value="GLPR-RELATED TRANSCRIPTIONAL REPRESSOR"/>
    <property type="match status" value="1"/>
</dbReference>
<dbReference type="Proteomes" id="UP000234329">
    <property type="component" value="Unassembled WGS sequence"/>
</dbReference>
<protein>
    <submittedName>
        <fullName evidence="2">ATPase</fullName>
    </submittedName>
</protein>
<dbReference type="InterPro" id="IPR007421">
    <property type="entry name" value="Schlafen_AlbA_2_dom"/>
</dbReference>
<dbReference type="PANTHER" id="PTHR30595:SF6">
    <property type="entry name" value="SCHLAFEN ALBA-2 DOMAIN-CONTAINING PROTEIN"/>
    <property type="match status" value="1"/>
</dbReference>
<evidence type="ECO:0000313" key="3">
    <source>
        <dbReference type="Proteomes" id="UP000234329"/>
    </source>
</evidence>
<dbReference type="InterPro" id="IPR038475">
    <property type="entry name" value="RecG_C_sf"/>
</dbReference>
<dbReference type="Pfam" id="PF13749">
    <property type="entry name" value="HATPase_c_4"/>
    <property type="match status" value="1"/>
</dbReference>